<dbReference type="SUPFAM" id="SSF55729">
    <property type="entry name" value="Acyl-CoA N-acyltransferases (Nat)"/>
    <property type="match status" value="1"/>
</dbReference>
<gene>
    <name evidence="2" type="ORF">GS399_06195</name>
</gene>
<comment type="caution">
    <text evidence="2">The sequence shown here is derived from an EMBL/GenBank/DDBJ whole genome shotgun (WGS) entry which is preliminary data.</text>
</comment>
<organism evidence="2 3">
    <name type="scientific">Hufsiella arboris</name>
    <dbReference type="NCBI Taxonomy" id="2695275"/>
    <lineage>
        <taxon>Bacteria</taxon>
        <taxon>Pseudomonadati</taxon>
        <taxon>Bacteroidota</taxon>
        <taxon>Sphingobacteriia</taxon>
        <taxon>Sphingobacteriales</taxon>
        <taxon>Sphingobacteriaceae</taxon>
        <taxon>Hufsiella</taxon>
    </lineage>
</organism>
<dbReference type="PANTHER" id="PTHR43792">
    <property type="entry name" value="GNAT FAMILY, PUTATIVE (AFU_ORTHOLOGUE AFUA_3G00765)-RELATED-RELATED"/>
    <property type="match status" value="1"/>
</dbReference>
<dbReference type="Pfam" id="PF13302">
    <property type="entry name" value="Acetyltransf_3"/>
    <property type="match status" value="1"/>
</dbReference>
<dbReference type="InterPro" id="IPR051531">
    <property type="entry name" value="N-acetyltransferase"/>
</dbReference>
<evidence type="ECO:0000313" key="3">
    <source>
        <dbReference type="Proteomes" id="UP000466586"/>
    </source>
</evidence>
<dbReference type="PANTHER" id="PTHR43792:SF1">
    <property type="entry name" value="N-ACETYLTRANSFERASE DOMAIN-CONTAINING PROTEIN"/>
    <property type="match status" value="1"/>
</dbReference>
<proteinExistence type="predicted"/>
<name>A0A7K1Y947_9SPHI</name>
<dbReference type="AlphaFoldDB" id="A0A7K1Y947"/>
<dbReference type="InterPro" id="IPR016181">
    <property type="entry name" value="Acyl_CoA_acyltransferase"/>
</dbReference>
<dbReference type="PROSITE" id="PS51186">
    <property type="entry name" value="GNAT"/>
    <property type="match status" value="1"/>
</dbReference>
<evidence type="ECO:0000313" key="2">
    <source>
        <dbReference type="EMBL" id="MXV50558.1"/>
    </source>
</evidence>
<dbReference type="GO" id="GO:0016747">
    <property type="term" value="F:acyltransferase activity, transferring groups other than amino-acyl groups"/>
    <property type="evidence" value="ECO:0007669"/>
    <property type="project" value="InterPro"/>
</dbReference>
<protein>
    <submittedName>
        <fullName evidence="2">GNAT family N-acetyltransferase</fullName>
    </submittedName>
</protein>
<sequence length="168" mass="19038">MNYVLETSRLVLRQFTLDDTRFIIELLNSPGWLKFIGDRSIKSEEQARRYLQDVPLKSYEINGYGLCMVQTKDEGIPVGMCGLIRRDSLDHPDIGFAFLPEFQGKGYAFEIAAAVLGYAKNTLELSVVLAIVIPENERSIRLLKKLGMAFSRMIDFSDTGEELMLFSS</sequence>
<keyword evidence="3" id="KW-1185">Reference proteome</keyword>
<evidence type="ECO:0000259" key="1">
    <source>
        <dbReference type="PROSITE" id="PS51186"/>
    </source>
</evidence>
<feature type="domain" description="N-acetyltransferase" evidence="1">
    <location>
        <begin position="10"/>
        <end position="166"/>
    </location>
</feature>
<dbReference type="InterPro" id="IPR000182">
    <property type="entry name" value="GNAT_dom"/>
</dbReference>
<accession>A0A7K1Y947</accession>
<dbReference type="RefSeq" id="WP_160843722.1">
    <property type="nucleotide sequence ID" value="NZ_WVHT01000002.1"/>
</dbReference>
<dbReference type="Gene3D" id="3.40.630.30">
    <property type="match status" value="1"/>
</dbReference>
<dbReference type="Proteomes" id="UP000466586">
    <property type="component" value="Unassembled WGS sequence"/>
</dbReference>
<reference evidence="2 3" key="1">
    <citation type="submission" date="2019-11" db="EMBL/GenBank/DDBJ databases">
        <title>Pedobacter sp. HMF7647 Genome sequencing and assembly.</title>
        <authorList>
            <person name="Kang H."/>
            <person name="Kim H."/>
            <person name="Joh K."/>
        </authorList>
    </citation>
    <scope>NUCLEOTIDE SEQUENCE [LARGE SCALE GENOMIC DNA]</scope>
    <source>
        <strain evidence="2 3">HMF7647</strain>
    </source>
</reference>
<dbReference type="CDD" id="cd04301">
    <property type="entry name" value="NAT_SF"/>
    <property type="match status" value="1"/>
</dbReference>
<keyword evidence="2" id="KW-0808">Transferase</keyword>
<dbReference type="EMBL" id="WVHT01000002">
    <property type="protein sequence ID" value="MXV50558.1"/>
    <property type="molecule type" value="Genomic_DNA"/>
</dbReference>